<evidence type="ECO:0000256" key="1">
    <source>
        <dbReference type="SAM" id="MobiDB-lite"/>
    </source>
</evidence>
<feature type="signal peptide" evidence="2">
    <location>
        <begin position="1"/>
        <end position="27"/>
    </location>
</feature>
<evidence type="ECO:0000313" key="3">
    <source>
        <dbReference type="EMBL" id="TWD86395.1"/>
    </source>
</evidence>
<evidence type="ECO:0000313" key="4">
    <source>
        <dbReference type="Proteomes" id="UP000319722"/>
    </source>
</evidence>
<comment type="caution">
    <text evidence="3">The sequence shown here is derived from an EMBL/GenBank/DDBJ whole genome shotgun (WGS) entry which is preliminary data.</text>
</comment>
<feature type="region of interest" description="Disordered" evidence="1">
    <location>
        <begin position="246"/>
        <end position="267"/>
    </location>
</feature>
<reference evidence="3 4" key="1">
    <citation type="submission" date="2019-06" db="EMBL/GenBank/DDBJ databases">
        <title>Sorghum-associated microbial communities from plants grown in Nebraska, USA.</title>
        <authorList>
            <person name="Schachtman D."/>
        </authorList>
    </citation>
    <scope>NUCLEOTIDE SEQUENCE [LARGE SCALE GENOMIC DNA]</scope>
    <source>
        <strain evidence="3 4">T529</strain>
    </source>
</reference>
<evidence type="ECO:0008006" key="5">
    <source>
        <dbReference type="Google" id="ProtNLM"/>
    </source>
</evidence>
<feature type="compositionally biased region" description="Polar residues" evidence="1">
    <location>
        <begin position="256"/>
        <end position="267"/>
    </location>
</feature>
<sequence>MAYVYASVRTLVSLLISAALLAGCATGAPEPAPQVRHDATRSITKIELVYNEPDQLSVMDGGGSAIMGWAGVFGPVGTLVALGVEVGTRMTLASRIERRSKEFTAVVKSSGAMPLNRQFAEQLAARLRAGGREVKLTPAARMDGELAQMKAPGFEPTPGYSTLLVRVTTTYGAPDMTSSFKPFVAIEQSLRDEQQAVLHQTTHTSDLEEPAYLAYDGLLQDPARAQDGLRQGLARIVQPAYAGMFGEDGPPRLAGSETTRTASFHAR</sequence>
<protein>
    <recommendedName>
        <fullName evidence="5">Lipoprotein</fullName>
    </recommendedName>
</protein>
<gene>
    <name evidence="3" type="ORF">FB547_104341</name>
</gene>
<evidence type="ECO:0000256" key="2">
    <source>
        <dbReference type="SAM" id="SignalP"/>
    </source>
</evidence>
<dbReference type="Proteomes" id="UP000319722">
    <property type="component" value="Unassembled WGS sequence"/>
</dbReference>
<accession>A0A561C5A5</accession>
<name>A0A561C5A5_9BURK</name>
<organism evidence="3 4">
    <name type="scientific">Variovorax beijingensis</name>
    <dbReference type="NCBI Taxonomy" id="2496117"/>
    <lineage>
        <taxon>Bacteria</taxon>
        <taxon>Pseudomonadati</taxon>
        <taxon>Pseudomonadota</taxon>
        <taxon>Betaproteobacteria</taxon>
        <taxon>Burkholderiales</taxon>
        <taxon>Comamonadaceae</taxon>
        <taxon>Variovorax</taxon>
    </lineage>
</organism>
<dbReference type="AlphaFoldDB" id="A0A561C5A5"/>
<keyword evidence="2" id="KW-0732">Signal</keyword>
<proteinExistence type="predicted"/>
<dbReference type="EMBL" id="VIVL01000004">
    <property type="protein sequence ID" value="TWD86395.1"/>
    <property type="molecule type" value="Genomic_DNA"/>
</dbReference>
<feature type="chain" id="PRO_5021917292" description="Lipoprotein" evidence="2">
    <location>
        <begin position="28"/>
        <end position="267"/>
    </location>
</feature>